<protein>
    <submittedName>
        <fullName evidence="2">Caspace-like protein</fullName>
    </submittedName>
</protein>
<dbReference type="EMBL" id="JAFHDT010000153">
    <property type="protein sequence ID" value="KAI7790365.1"/>
    <property type="molecule type" value="Genomic_DNA"/>
</dbReference>
<sequence length="89" mass="10310">MMSCVEDLLMNSLNELLKDEWSRFLWHLKKHGFSASELENASVLSTVDKMMDRYKKDGAVECTLTILRKMNKNNQAELLEDKVKSSTQL</sequence>
<name>A0A9W7W8T3_TRIRA</name>
<feature type="domain" description="Pyrin" evidence="1">
    <location>
        <begin position="5"/>
        <end position="81"/>
    </location>
</feature>
<comment type="caution">
    <text evidence="2">The sequence shown here is derived from an EMBL/GenBank/DDBJ whole genome shotgun (WGS) entry which is preliminary data.</text>
</comment>
<dbReference type="InterPro" id="IPR011029">
    <property type="entry name" value="DEATH-like_dom_sf"/>
</dbReference>
<dbReference type="InterPro" id="IPR004020">
    <property type="entry name" value="DAPIN"/>
</dbReference>
<dbReference type="Gene3D" id="1.10.533.10">
    <property type="entry name" value="Death Domain, Fas"/>
    <property type="match status" value="1"/>
</dbReference>
<proteinExistence type="predicted"/>
<gene>
    <name evidence="2" type="ORF">IRJ41_009444</name>
</gene>
<evidence type="ECO:0000313" key="3">
    <source>
        <dbReference type="Proteomes" id="UP001059041"/>
    </source>
</evidence>
<dbReference type="SMART" id="SM01289">
    <property type="entry name" value="PYRIN"/>
    <property type="match status" value="1"/>
</dbReference>
<accession>A0A9W7W8T3</accession>
<dbReference type="Proteomes" id="UP001059041">
    <property type="component" value="Unassembled WGS sequence"/>
</dbReference>
<evidence type="ECO:0000313" key="2">
    <source>
        <dbReference type="EMBL" id="KAI7790365.1"/>
    </source>
</evidence>
<dbReference type="AlphaFoldDB" id="A0A9W7W8T3"/>
<organism evidence="2 3">
    <name type="scientific">Triplophysa rosa</name>
    <name type="common">Cave loach</name>
    <dbReference type="NCBI Taxonomy" id="992332"/>
    <lineage>
        <taxon>Eukaryota</taxon>
        <taxon>Metazoa</taxon>
        <taxon>Chordata</taxon>
        <taxon>Craniata</taxon>
        <taxon>Vertebrata</taxon>
        <taxon>Euteleostomi</taxon>
        <taxon>Actinopterygii</taxon>
        <taxon>Neopterygii</taxon>
        <taxon>Teleostei</taxon>
        <taxon>Ostariophysi</taxon>
        <taxon>Cypriniformes</taxon>
        <taxon>Nemacheilidae</taxon>
        <taxon>Triplophysa</taxon>
    </lineage>
</organism>
<dbReference type="Pfam" id="PF02758">
    <property type="entry name" value="PYRIN"/>
    <property type="match status" value="1"/>
</dbReference>
<dbReference type="SUPFAM" id="SSF47986">
    <property type="entry name" value="DEATH domain"/>
    <property type="match status" value="1"/>
</dbReference>
<reference evidence="2" key="1">
    <citation type="submission" date="2021-02" db="EMBL/GenBank/DDBJ databases">
        <title>Comparative genomics reveals that relaxation of natural selection precedes convergent phenotypic evolution of cavefish.</title>
        <authorList>
            <person name="Peng Z."/>
        </authorList>
    </citation>
    <scope>NUCLEOTIDE SEQUENCE</scope>
    <source>
        <tissue evidence="2">Muscle</tissue>
    </source>
</reference>
<evidence type="ECO:0000259" key="1">
    <source>
        <dbReference type="SMART" id="SM01289"/>
    </source>
</evidence>
<keyword evidence="3" id="KW-1185">Reference proteome</keyword>